<dbReference type="AlphaFoldDB" id="B8LEA2"/>
<keyword evidence="1" id="KW-0732">Signal</keyword>
<evidence type="ECO:0000313" key="3">
    <source>
        <dbReference type="EMBL" id="EED86318.1"/>
    </source>
</evidence>
<sequence length="230" mass="25411">MKIIALAFSLLAASTASFDNDAFSSTRGVENSNVIVDIDAEMTDEIDIIDYEEEQSHRGLQATTKRAKTWIKQHNMRRQKYHVLWGGKYKPLRWSQSLEADALAFAKEIALDCKNRVPTNNINDYGVNSAVKANQRNFRSPQALLQMWENQLPKGYPKNKVMTQVLWSATKYVGCADAASPLGADKTCSVAVCYYAKAGNCAVGKFGNYSEAVLKAPPCSKACPPEVTTC</sequence>
<feature type="chain" id="PRO_5002876912" description="SCP domain-containing protein" evidence="1">
    <location>
        <begin position="18"/>
        <end position="230"/>
    </location>
</feature>
<dbReference type="GO" id="GO:0005615">
    <property type="term" value="C:extracellular space"/>
    <property type="evidence" value="ECO:0000318"/>
    <property type="project" value="GO_Central"/>
</dbReference>
<dbReference type="PANTHER" id="PTHR10334">
    <property type="entry name" value="CYSTEINE-RICH SECRETORY PROTEIN-RELATED"/>
    <property type="match status" value="1"/>
</dbReference>
<dbReference type="FunFam" id="3.40.33.10:FF:000040">
    <property type="entry name" value="Predicted protein"/>
    <property type="match status" value="1"/>
</dbReference>
<dbReference type="EMBL" id="DS999434">
    <property type="protein sequence ID" value="EED86318.1"/>
    <property type="molecule type" value="Genomic_DNA"/>
</dbReference>
<evidence type="ECO:0000313" key="4">
    <source>
        <dbReference type="Proteomes" id="UP000001449"/>
    </source>
</evidence>
<dbReference type="InParanoid" id="B8LEA2"/>
<dbReference type="Pfam" id="PF00188">
    <property type="entry name" value="CAP"/>
    <property type="match status" value="1"/>
</dbReference>
<proteinExistence type="predicted"/>
<feature type="signal peptide" evidence="1">
    <location>
        <begin position="1"/>
        <end position="17"/>
    </location>
</feature>
<dbReference type="KEGG" id="tps:THAPSDRAFT_bd1822"/>
<dbReference type="GeneID" id="7447674"/>
<dbReference type="HOGENOM" id="CLU_1206924_0_0_1"/>
<dbReference type="RefSeq" id="XP_002297355.1">
    <property type="nucleotide sequence ID" value="XM_002297319.1"/>
</dbReference>
<dbReference type="InterPro" id="IPR001283">
    <property type="entry name" value="CRISP-related"/>
</dbReference>
<dbReference type="SMART" id="SM00198">
    <property type="entry name" value="SCP"/>
    <property type="match status" value="1"/>
</dbReference>
<dbReference type="Proteomes" id="UP000001449">
    <property type="component" value="Unassembled WGS sequence"/>
</dbReference>
<dbReference type="InterPro" id="IPR035940">
    <property type="entry name" value="CAP_sf"/>
</dbReference>
<protein>
    <recommendedName>
        <fullName evidence="2">SCP domain-containing protein</fullName>
    </recommendedName>
</protein>
<evidence type="ECO:0000256" key="1">
    <source>
        <dbReference type="SAM" id="SignalP"/>
    </source>
</evidence>
<dbReference type="SUPFAM" id="SSF55797">
    <property type="entry name" value="PR-1-like"/>
    <property type="match status" value="1"/>
</dbReference>
<name>B8LEA2_THAPS</name>
<gene>
    <name evidence="3" type="ORF">THAPSDRAFT_bd1822</name>
</gene>
<accession>B8LEA2</accession>
<dbReference type="Gene3D" id="3.40.33.10">
    <property type="entry name" value="CAP"/>
    <property type="match status" value="1"/>
</dbReference>
<dbReference type="PaxDb" id="35128-Thapsdraft1822"/>
<keyword evidence="4" id="KW-1185">Reference proteome</keyword>
<reference evidence="3 4" key="1">
    <citation type="journal article" date="2004" name="Science">
        <title>The genome of the diatom Thalassiosira pseudonana: ecology, evolution, and metabolism.</title>
        <authorList>
            <person name="Armbrust E.V."/>
            <person name="Berges J.A."/>
            <person name="Bowler C."/>
            <person name="Green B.R."/>
            <person name="Martinez D."/>
            <person name="Putnam N.H."/>
            <person name="Zhou S."/>
            <person name="Allen A.E."/>
            <person name="Apt K.E."/>
            <person name="Bechner M."/>
            <person name="Brzezinski M.A."/>
            <person name="Chaal B.K."/>
            <person name="Chiovitti A."/>
            <person name="Davis A.K."/>
            <person name="Demarest M.S."/>
            <person name="Detter J.C."/>
            <person name="Glavina T."/>
            <person name="Goodstein D."/>
            <person name="Hadi M.Z."/>
            <person name="Hellsten U."/>
            <person name="Hildebrand M."/>
            <person name="Jenkins B.D."/>
            <person name="Jurka J."/>
            <person name="Kapitonov V.V."/>
            <person name="Kroger N."/>
            <person name="Lau W.W."/>
            <person name="Lane T.W."/>
            <person name="Larimer F.W."/>
            <person name="Lippmeier J.C."/>
            <person name="Lucas S."/>
            <person name="Medina M."/>
            <person name="Montsant A."/>
            <person name="Obornik M."/>
            <person name="Parker M.S."/>
            <person name="Palenik B."/>
            <person name="Pazour G.J."/>
            <person name="Richardson P.M."/>
            <person name="Rynearson T.A."/>
            <person name="Saito M.A."/>
            <person name="Schwartz D.C."/>
            <person name="Thamatrakoln K."/>
            <person name="Valentin K."/>
            <person name="Vardi A."/>
            <person name="Wilkerson F.P."/>
            <person name="Rokhsar D.S."/>
        </authorList>
    </citation>
    <scope>NUCLEOTIDE SEQUENCE [LARGE SCALE GENOMIC DNA]</scope>
    <source>
        <strain evidence="3 4">CCMP1335</strain>
    </source>
</reference>
<feature type="domain" description="SCP" evidence="2">
    <location>
        <begin position="65"/>
        <end position="203"/>
    </location>
</feature>
<reference evidence="3 4" key="2">
    <citation type="journal article" date="2008" name="Nature">
        <title>The Phaeodactylum genome reveals the evolutionary history of diatom genomes.</title>
        <authorList>
            <person name="Bowler C."/>
            <person name="Allen A.E."/>
            <person name="Badger J.H."/>
            <person name="Grimwood J."/>
            <person name="Jabbari K."/>
            <person name="Kuo A."/>
            <person name="Maheswari U."/>
            <person name="Martens C."/>
            <person name="Maumus F."/>
            <person name="Otillar R.P."/>
            <person name="Rayko E."/>
            <person name="Salamov A."/>
            <person name="Vandepoele K."/>
            <person name="Beszteri B."/>
            <person name="Gruber A."/>
            <person name="Heijde M."/>
            <person name="Katinka M."/>
            <person name="Mock T."/>
            <person name="Valentin K."/>
            <person name="Verret F."/>
            <person name="Berges J.A."/>
            <person name="Brownlee C."/>
            <person name="Cadoret J.P."/>
            <person name="Chiovitti A."/>
            <person name="Choi C.J."/>
            <person name="Coesel S."/>
            <person name="De Martino A."/>
            <person name="Detter J.C."/>
            <person name="Durkin C."/>
            <person name="Falciatore A."/>
            <person name="Fournet J."/>
            <person name="Haruta M."/>
            <person name="Huysman M.J."/>
            <person name="Jenkins B.D."/>
            <person name="Jiroutova K."/>
            <person name="Jorgensen R.E."/>
            <person name="Joubert Y."/>
            <person name="Kaplan A."/>
            <person name="Kroger N."/>
            <person name="Kroth P.G."/>
            <person name="La Roche J."/>
            <person name="Lindquist E."/>
            <person name="Lommer M."/>
            <person name="Martin-Jezequel V."/>
            <person name="Lopez P.J."/>
            <person name="Lucas S."/>
            <person name="Mangogna M."/>
            <person name="McGinnis K."/>
            <person name="Medlin L.K."/>
            <person name="Montsant A."/>
            <person name="Oudot-Le Secq M.P."/>
            <person name="Napoli C."/>
            <person name="Obornik M."/>
            <person name="Parker M.S."/>
            <person name="Petit J.L."/>
            <person name="Porcel B.M."/>
            <person name="Poulsen N."/>
            <person name="Robison M."/>
            <person name="Rychlewski L."/>
            <person name="Rynearson T.A."/>
            <person name="Schmutz J."/>
            <person name="Shapiro H."/>
            <person name="Siaut M."/>
            <person name="Stanley M."/>
            <person name="Sussman M.R."/>
            <person name="Taylor A.R."/>
            <person name="Vardi A."/>
            <person name="von Dassow P."/>
            <person name="Vyverman W."/>
            <person name="Willis A."/>
            <person name="Wyrwicz L.S."/>
            <person name="Rokhsar D.S."/>
            <person name="Weissenbach J."/>
            <person name="Armbrust E.V."/>
            <person name="Green B.R."/>
            <person name="Van de Peer Y."/>
            <person name="Grigoriev I.V."/>
        </authorList>
    </citation>
    <scope>NUCLEOTIDE SEQUENCE [LARGE SCALE GENOMIC DNA]</scope>
    <source>
        <strain evidence="3 4">CCMP1335</strain>
    </source>
</reference>
<organism evidence="3 4">
    <name type="scientific">Thalassiosira pseudonana</name>
    <name type="common">Marine diatom</name>
    <name type="synonym">Cyclotella nana</name>
    <dbReference type="NCBI Taxonomy" id="35128"/>
    <lineage>
        <taxon>Eukaryota</taxon>
        <taxon>Sar</taxon>
        <taxon>Stramenopiles</taxon>
        <taxon>Ochrophyta</taxon>
        <taxon>Bacillariophyta</taxon>
        <taxon>Coscinodiscophyceae</taxon>
        <taxon>Thalassiosirophycidae</taxon>
        <taxon>Thalassiosirales</taxon>
        <taxon>Thalassiosiraceae</taxon>
        <taxon>Thalassiosira</taxon>
    </lineage>
</organism>
<dbReference type="InterPro" id="IPR014044">
    <property type="entry name" value="CAP_dom"/>
</dbReference>
<evidence type="ECO:0000259" key="2">
    <source>
        <dbReference type="SMART" id="SM00198"/>
    </source>
</evidence>